<evidence type="ECO:0000313" key="1">
    <source>
        <dbReference type="EMBL" id="TFK63375.1"/>
    </source>
</evidence>
<name>A0ACD3ACI5_9AGAR</name>
<accession>A0ACD3ACI5</accession>
<organism evidence="1 2">
    <name type="scientific">Pluteus cervinus</name>
    <dbReference type="NCBI Taxonomy" id="181527"/>
    <lineage>
        <taxon>Eukaryota</taxon>
        <taxon>Fungi</taxon>
        <taxon>Dikarya</taxon>
        <taxon>Basidiomycota</taxon>
        <taxon>Agaricomycotina</taxon>
        <taxon>Agaricomycetes</taxon>
        <taxon>Agaricomycetidae</taxon>
        <taxon>Agaricales</taxon>
        <taxon>Pluteineae</taxon>
        <taxon>Pluteaceae</taxon>
        <taxon>Pluteus</taxon>
    </lineage>
</organism>
<evidence type="ECO:0000313" key="2">
    <source>
        <dbReference type="Proteomes" id="UP000308600"/>
    </source>
</evidence>
<gene>
    <name evidence="1" type="ORF">BDN72DRAFT_902469</name>
</gene>
<proteinExistence type="predicted"/>
<dbReference type="EMBL" id="ML208526">
    <property type="protein sequence ID" value="TFK63375.1"/>
    <property type="molecule type" value="Genomic_DNA"/>
</dbReference>
<protein>
    <submittedName>
        <fullName evidence="1">Uncharacterized protein</fullName>
    </submittedName>
</protein>
<reference evidence="1 2" key="1">
    <citation type="journal article" date="2019" name="Nat. Ecol. Evol.">
        <title>Megaphylogeny resolves global patterns of mushroom evolution.</title>
        <authorList>
            <person name="Varga T."/>
            <person name="Krizsan K."/>
            <person name="Foldi C."/>
            <person name="Dima B."/>
            <person name="Sanchez-Garcia M."/>
            <person name="Sanchez-Ramirez S."/>
            <person name="Szollosi G.J."/>
            <person name="Szarkandi J.G."/>
            <person name="Papp V."/>
            <person name="Albert L."/>
            <person name="Andreopoulos W."/>
            <person name="Angelini C."/>
            <person name="Antonin V."/>
            <person name="Barry K.W."/>
            <person name="Bougher N.L."/>
            <person name="Buchanan P."/>
            <person name="Buyck B."/>
            <person name="Bense V."/>
            <person name="Catcheside P."/>
            <person name="Chovatia M."/>
            <person name="Cooper J."/>
            <person name="Damon W."/>
            <person name="Desjardin D."/>
            <person name="Finy P."/>
            <person name="Geml J."/>
            <person name="Haridas S."/>
            <person name="Hughes K."/>
            <person name="Justo A."/>
            <person name="Karasinski D."/>
            <person name="Kautmanova I."/>
            <person name="Kiss B."/>
            <person name="Kocsube S."/>
            <person name="Kotiranta H."/>
            <person name="LaButti K.M."/>
            <person name="Lechner B.E."/>
            <person name="Liimatainen K."/>
            <person name="Lipzen A."/>
            <person name="Lukacs Z."/>
            <person name="Mihaltcheva S."/>
            <person name="Morgado L.N."/>
            <person name="Niskanen T."/>
            <person name="Noordeloos M.E."/>
            <person name="Ohm R.A."/>
            <person name="Ortiz-Santana B."/>
            <person name="Ovrebo C."/>
            <person name="Racz N."/>
            <person name="Riley R."/>
            <person name="Savchenko A."/>
            <person name="Shiryaev A."/>
            <person name="Soop K."/>
            <person name="Spirin V."/>
            <person name="Szebenyi C."/>
            <person name="Tomsovsky M."/>
            <person name="Tulloss R.E."/>
            <person name="Uehling J."/>
            <person name="Grigoriev I.V."/>
            <person name="Vagvolgyi C."/>
            <person name="Papp T."/>
            <person name="Martin F.M."/>
            <person name="Miettinen O."/>
            <person name="Hibbett D.S."/>
            <person name="Nagy L.G."/>
        </authorList>
    </citation>
    <scope>NUCLEOTIDE SEQUENCE [LARGE SCALE GENOMIC DNA]</scope>
    <source>
        <strain evidence="1 2">NL-1719</strain>
    </source>
</reference>
<sequence>MDRSTSLSFSVHDLPKESAYQRIDAEISNLEEQIRALRTLRNSISPISSLPSELLSKVFWHSCGFDGYLGIFSLYEDEDSEQHEFELDSSTRLTVSWVSGHWRQVAHGCPQLWNIVYEYGEEISPEYVAHCNRLSRGLGLCVDLAEPEDETVEASMSQLDRVQYLGLLFYLFTALEHLEPCPMKLLSGAMWMQPAPILRELKIDRASILERNIFSGVFPQLTHVELSFCQFDWDIPLLCAPTLRSLCTYHSAKKITVPRLLRLLQSLPCLIDFKEIDCLKSTRAPGPRVARRIQLPNLRTLIINDDVALTTDLLLRLDTPEASIETDQYGPDPKYMKQFLTVFQGKIGRQWNSIHHLGSRHTPRRSYLSISTSSTTTYGFDFLTCHDKDIEIWSKFHFVKFACENLPVTNLHSCSTNRLSIEAATLLGRLQHLNKLRLIEESAVQSFITALREHDGPRPADMDGHPATHTSSVLFPSLQELALAKIDSPSAYSGLLDVLTTRKANGFGLKRLAFSKSKISVQDTATLSMVVDVVSFPLNLLR</sequence>
<dbReference type="Proteomes" id="UP000308600">
    <property type="component" value="Unassembled WGS sequence"/>
</dbReference>
<keyword evidence="2" id="KW-1185">Reference proteome</keyword>